<proteinExistence type="predicted"/>
<keyword evidence="10" id="KW-0998">Cell outer membrane</keyword>
<dbReference type="GO" id="GO:0015288">
    <property type="term" value="F:porin activity"/>
    <property type="evidence" value="ECO:0007669"/>
    <property type="project" value="UniProtKB-KW"/>
</dbReference>
<dbReference type="InterPro" id="IPR033900">
    <property type="entry name" value="Gram_neg_porin_domain"/>
</dbReference>
<sequence length="327" mass="35901">MKKTILATSLVSLLPLSAAAAQVDMPMPEIYGSIRAQAAWHENSDYTTDIYQAELGAVGNVKVNNFSIGYQLEAEYSESMTDKSEDNDLIVREANIKVLFPGLGGAYIGSGTTGTWTDLYSKVDIFESNNMERHSNNMLFGAQRYSTNQIAVMTPVFGGFQFKAAVVSPDEHNGTDADIIGLRALYTQDAFSLVVNHGWTSKEMLGGAKEDGQRTLVASSYQFDQFYVGAVAEFDYDMPFDSRNVYAVSAKYTLNSTSFSLGYQYANWKGSRDNESLYLANVRHDFNEHFAVFAEGALYGESYKAGVSKPADIAKGDNVNIGLIVSF</sequence>
<dbReference type="RefSeq" id="WP_000751012.1">
    <property type="nucleotide sequence ID" value="NZ_ACYU01000064.1"/>
</dbReference>
<evidence type="ECO:0000259" key="12">
    <source>
        <dbReference type="Pfam" id="PF13609"/>
    </source>
</evidence>
<keyword evidence="9" id="KW-0472">Membrane</keyword>
<dbReference type="PANTHER" id="PTHR34501">
    <property type="entry name" value="PROTEIN YDDL-RELATED"/>
    <property type="match status" value="1"/>
</dbReference>
<dbReference type="GO" id="GO:0009279">
    <property type="term" value="C:cell outer membrane"/>
    <property type="evidence" value="ECO:0007669"/>
    <property type="project" value="UniProtKB-SubCell"/>
</dbReference>
<keyword evidence="3" id="KW-0813">Transport</keyword>
<dbReference type="AlphaFoldDB" id="D2YDB4"/>
<dbReference type="SUPFAM" id="SSF56935">
    <property type="entry name" value="Porins"/>
    <property type="match status" value="1"/>
</dbReference>
<feature type="chain" id="PRO_5003039750" evidence="11">
    <location>
        <begin position="21"/>
        <end position="327"/>
    </location>
</feature>
<evidence type="ECO:0000256" key="1">
    <source>
        <dbReference type="ARBA" id="ARBA00004571"/>
    </source>
</evidence>
<gene>
    <name evidence="13" type="ORF">VMB_15110</name>
</gene>
<evidence type="ECO:0000256" key="11">
    <source>
        <dbReference type="SAM" id="SignalP"/>
    </source>
</evidence>
<evidence type="ECO:0000256" key="5">
    <source>
        <dbReference type="ARBA" id="ARBA00022692"/>
    </source>
</evidence>
<keyword evidence="8" id="KW-0626">Porin</keyword>
<organism evidence="13 14">
    <name type="scientific">Vibrio mimicus VM603</name>
    <dbReference type="NCBI Taxonomy" id="671074"/>
    <lineage>
        <taxon>Bacteria</taxon>
        <taxon>Pseudomonadati</taxon>
        <taxon>Pseudomonadota</taxon>
        <taxon>Gammaproteobacteria</taxon>
        <taxon>Vibrionales</taxon>
        <taxon>Vibrionaceae</taxon>
        <taxon>Vibrio</taxon>
    </lineage>
</organism>
<comment type="caution">
    <text evidence="13">The sequence shown here is derived from an EMBL/GenBank/DDBJ whole genome shotgun (WGS) entry which is preliminary data.</text>
</comment>
<keyword evidence="4" id="KW-1134">Transmembrane beta strand</keyword>
<accession>D2YDB4</accession>
<evidence type="ECO:0000256" key="3">
    <source>
        <dbReference type="ARBA" id="ARBA00022448"/>
    </source>
</evidence>
<comment type="subunit">
    <text evidence="2">Homotrimer.</text>
</comment>
<evidence type="ECO:0000313" key="13">
    <source>
        <dbReference type="EMBL" id="EEW07261.1"/>
    </source>
</evidence>
<comment type="subcellular location">
    <subcellularLocation>
        <location evidence="1">Cell outer membrane</location>
        <topology evidence="1">Multi-pass membrane protein</topology>
    </subcellularLocation>
</comment>
<dbReference type="InterPro" id="IPR050298">
    <property type="entry name" value="Gram-neg_bact_OMP"/>
</dbReference>
<keyword evidence="5" id="KW-0812">Transmembrane</keyword>
<keyword evidence="6 11" id="KW-0732">Signal</keyword>
<dbReference type="PANTHER" id="PTHR34501:SF9">
    <property type="entry name" value="MAJOR OUTER MEMBRANE PROTEIN P.IA"/>
    <property type="match status" value="1"/>
</dbReference>
<name>D2YDB4_VIBMI</name>
<evidence type="ECO:0000256" key="4">
    <source>
        <dbReference type="ARBA" id="ARBA00022452"/>
    </source>
</evidence>
<evidence type="ECO:0000313" key="14">
    <source>
        <dbReference type="Proteomes" id="UP000004827"/>
    </source>
</evidence>
<feature type="domain" description="Porin" evidence="12">
    <location>
        <begin position="12"/>
        <end position="298"/>
    </location>
</feature>
<dbReference type="EMBL" id="ACYU01000064">
    <property type="protein sequence ID" value="EEW07261.1"/>
    <property type="molecule type" value="Genomic_DNA"/>
</dbReference>
<dbReference type="Proteomes" id="UP000004827">
    <property type="component" value="Unassembled WGS sequence"/>
</dbReference>
<dbReference type="GO" id="GO:0006811">
    <property type="term" value="P:monoatomic ion transport"/>
    <property type="evidence" value="ECO:0007669"/>
    <property type="project" value="UniProtKB-KW"/>
</dbReference>
<dbReference type="Gene3D" id="2.40.160.10">
    <property type="entry name" value="Porin"/>
    <property type="match status" value="1"/>
</dbReference>
<evidence type="ECO:0000256" key="6">
    <source>
        <dbReference type="ARBA" id="ARBA00022729"/>
    </source>
</evidence>
<dbReference type="InterPro" id="IPR023614">
    <property type="entry name" value="Porin_dom_sf"/>
</dbReference>
<keyword evidence="7" id="KW-0406">Ion transport</keyword>
<reference evidence="13 14" key="1">
    <citation type="journal article" date="2009" name="BMC Evol. Biol.">
        <title>Genomic taxonomy of Vibrios.</title>
        <authorList>
            <person name="Thompson C.C."/>
            <person name="Vicente A.C."/>
            <person name="Souza R.C."/>
            <person name="Vasconcelos A.T."/>
            <person name="Vesth T."/>
            <person name="Alves N.Jr."/>
            <person name="Ussery D.W."/>
            <person name="Iida T."/>
            <person name="Thompson F.L."/>
        </authorList>
    </citation>
    <scope>NUCLEOTIDE SEQUENCE [LARGE SCALE GENOMIC DNA]</scope>
    <source>
        <strain evidence="13 14">VM603</strain>
    </source>
</reference>
<protein>
    <submittedName>
        <fullName evidence="13">Outer membrane protein</fullName>
    </submittedName>
</protein>
<evidence type="ECO:0000256" key="7">
    <source>
        <dbReference type="ARBA" id="ARBA00023065"/>
    </source>
</evidence>
<evidence type="ECO:0000256" key="10">
    <source>
        <dbReference type="ARBA" id="ARBA00023237"/>
    </source>
</evidence>
<dbReference type="Pfam" id="PF13609">
    <property type="entry name" value="Porin_4"/>
    <property type="match status" value="1"/>
</dbReference>
<evidence type="ECO:0000256" key="8">
    <source>
        <dbReference type="ARBA" id="ARBA00023114"/>
    </source>
</evidence>
<evidence type="ECO:0000256" key="2">
    <source>
        <dbReference type="ARBA" id="ARBA00011233"/>
    </source>
</evidence>
<evidence type="ECO:0000256" key="9">
    <source>
        <dbReference type="ARBA" id="ARBA00023136"/>
    </source>
</evidence>
<feature type="signal peptide" evidence="11">
    <location>
        <begin position="1"/>
        <end position="20"/>
    </location>
</feature>
<dbReference type="GO" id="GO:0046930">
    <property type="term" value="C:pore complex"/>
    <property type="evidence" value="ECO:0007669"/>
    <property type="project" value="UniProtKB-KW"/>
</dbReference>